<feature type="transmembrane region" description="Helical" evidence="6">
    <location>
        <begin position="80"/>
        <end position="101"/>
    </location>
</feature>
<dbReference type="PANTHER" id="PTHR11101:SF80">
    <property type="entry name" value="PHOSPHATE TRANSPORTER"/>
    <property type="match status" value="1"/>
</dbReference>
<keyword evidence="8" id="KW-1185">Reference proteome</keyword>
<protein>
    <submittedName>
        <fullName evidence="7">Inorganic phosphate transporter</fullName>
    </submittedName>
</protein>
<dbReference type="GO" id="GO:0005315">
    <property type="term" value="F:phosphate transmembrane transporter activity"/>
    <property type="evidence" value="ECO:0007669"/>
    <property type="project" value="InterPro"/>
</dbReference>
<dbReference type="Pfam" id="PF01384">
    <property type="entry name" value="PHO4"/>
    <property type="match status" value="1"/>
</dbReference>
<keyword evidence="3 6" id="KW-0812">Transmembrane</keyword>
<sequence length="339" mass="35251">MTVTSVLTVIAVILTLAYAVLNGFRDSSTAIAAAVRTRALTPVVAVVVAAFFAFLGTLATSGLSTALVDALNFNVPDGTAGLKMVICGLITAGAWGIYCWWRGMPMSSTHSLLSALVGASGAAAFVGDESMAGAWQLLLGSVLLPLLVAPVVAYALSYLAVIPAMWLVRHNTSRTVNEVSRTGQAVTACAAALGLGLQDGQRTGALVALVLMNGHMMDPGPVTWVIQLAAAAALSFGVLLGGWRITHTLGRRLVNFDPLRGMIAQGVSAIMLFLGSLVFHLPLSTTQTVTSGIVGAGHNQSFESVFWRNVAKVARIWVLTPVVCIFGGAVFTLAISPLF</sequence>
<dbReference type="Proteomes" id="UP000316612">
    <property type="component" value="Unassembled WGS sequence"/>
</dbReference>
<dbReference type="GO" id="GO:0016020">
    <property type="term" value="C:membrane"/>
    <property type="evidence" value="ECO:0007669"/>
    <property type="project" value="UniProtKB-SubCell"/>
</dbReference>
<keyword evidence="2" id="KW-0813">Transport</keyword>
<name>A0A4Y4DQV8_GLUUR</name>
<evidence type="ECO:0000256" key="3">
    <source>
        <dbReference type="ARBA" id="ARBA00022692"/>
    </source>
</evidence>
<reference evidence="7 8" key="1">
    <citation type="submission" date="2019-06" db="EMBL/GenBank/DDBJ databases">
        <title>Whole genome shotgun sequence of Glutamicibacter uratoxydans NBRC 15515.</title>
        <authorList>
            <person name="Hosoyama A."/>
            <person name="Uohara A."/>
            <person name="Ohji S."/>
            <person name="Ichikawa N."/>
        </authorList>
    </citation>
    <scope>NUCLEOTIDE SEQUENCE [LARGE SCALE GENOMIC DNA]</scope>
    <source>
        <strain evidence="7 8">NBRC 15515</strain>
    </source>
</reference>
<evidence type="ECO:0000256" key="4">
    <source>
        <dbReference type="ARBA" id="ARBA00022989"/>
    </source>
</evidence>
<dbReference type="OrthoDB" id="9779554at2"/>
<dbReference type="EMBL" id="BJNY01000018">
    <property type="protein sequence ID" value="GED07326.1"/>
    <property type="molecule type" value="Genomic_DNA"/>
</dbReference>
<gene>
    <name evidence="7" type="ORF">AUR04nite_28580</name>
</gene>
<keyword evidence="4 6" id="KW-1133">Transmembrane helix</keyword>
<comment type="subcellular location">
    <subcellularLocation>
        <location evidence="1">Membrane</location>
        <topology evidence="1">Multi-pass membrane protein</topology>
    </subcellularLocation>
</comment>
<evidence type="ECO:0000313" key="7">
    <source>
        <dbReference type="EMBL" id="GED07326.1"/>
    </source>
</evidence>
<feature type="transmembrane region" description="Helical" evidence="6">
    <location>
        <begin position="222"/>
        <end position="241"/>
    </location>
</feature>
<dbReference type="GO" id="GO:0035435">
    <property type="term" value="P:phosphate ion transmembrane transport"/>
    <property type="evidence" value="ECO:0007669"/>
    <property type="project" value="TreeGrafter"/>
</dbReference>
<comment type="caution">
    <text evidence="7">The sequence shown here is derived from an EMBL/GenBank/DDBJ whole genome shotgun (WGS) entry which is preliminary data.</text>
</comment>
<feature type="transmembrane region" description="Helical" evidence="6">
    <location>
        <begin position="262"/>
        <end position="281"/>
    </location>
</feature>
<evidence type="ECO:0000256" key="2">
    <source>
        <dbReference type="ARBA" id="ARBA00022448"/>
    </source>
</evidence>
<keyword evidence="5 6" id="KW-0472">Membrane</keyword>
<dbReference type="AlphaFoldDB" id="A0A4Y4DQV8"/>
<evidence type="ECO:0000256" key="1">
    <source>
        <dbReference type="ARBA" id="ARBA00004141"/>
    </source>
</evidence>
<feature type="transmembrane region" description="Helical" evidence="6">
    <location>
        <begin position="138"/>
        <end position="166"/>
    </location>
</feature>
<feature type="transmembrane region" description="Helical" evidence="6">
    <location>
        <begin position="107"/>
        <end position="126"/>
    </location>
</feature>
<dbReference type="InterPro" id="IPR001204">
    <property type="entry name" value="Phos_transporter"/>
</dbReference>
<proteinExistence type="predicted"/>
<evidence type="ECO:0000313" key="8">
    <source>
        <dbReference type="Proteomes" id="UP000316612"/>
    </source>
</evidence>
<accession>A0A4Y4DQV8</accession>
<feature type="transmembrane region" description="Helical" evidence="6">
    <location>
        <begin position="316"/>
        <end position="335"/>
    </location>
</feature>
<organism evidence="7 8">
    <name type="scientific">Glutamicibacter uratoxydans</name>
    <name type="common">Arthrobacter uratoxydans</name>
    <dbReference type="NCBI Taxonomy" id="43667"/>
    <lineage>
        <taxon>Bacteria</taxon>
        <taxon>Bacillati</taxon>
        <taxon>Actinomycetota</taxon>
        <taxon>Actinomycetes</taxon>
        <taxon>Micrococcales</taxon>
        <taxon>Micrococcaceae</taxon>
        <taxon>Glutamicibacter</taxon>
    </lineage>
</organism>
<evidence type="ECO:0000256" key="5">
    <source>
        <dbReference type="ARBA" id="ARBA00023136"/>
    </source>
</evidence>
<dbReference type="RefSeq" id="WP_141366336.1">
    <property type="nucleotide sequence ID" value="NZ_BAAAJL010000016.1"/>
</dbReference>
<evidence type="ECO:0000256" key="6">
    <source>
        <dbReference type="SAM" id="Phobius"/>
    </source>
</evidence>
<feature type="transmembrane region" description="Helical" evidence="6">
    <location>
        <begin position="43"/>
        <end position="68"/>
    </location>
</feature>
<dbReference type="PANTHER" id="PTHR11101">
    <property type="entry name" value="PHOSPHATE TRANSPORTER"/>
    <property type="match status" value="1"/>
</dbReference>